<name>A0A1Z1M2X0_9FLOR</name>
<evidence type="ECO:0000313" key="8">
    <source>
        <dbReference type="EMBL" id="ARW60418.1"/>
    </source>
</evidence>
<evidence type="ECO:0000256" key="1">
    <source>
        <dbReference type="ARBA" id="ARBA00001946"/>
    </source>
</evidence>
<dbReference type="PROSITE" id="PS00723">
    <property type="entry name" value="POLYPRENYL_SYNTHASE_1"/>
    <property type="match status" value="1"/>
</dbReference>
<protein>
    <submittedName>
        <fullName evidence="8">Prenyl transferase</fullName>
    </submittedName>
</protein>
<dbReference type="RefSeq" id="YP_009392070.1">
    <property type="nucleotide sequence ID" value="NC_035261.1"/>
</dbReference>
<sequence length="316" mass="35706">MQSIQTELKKLNENLQKMIATENPILYSAAEQLFNARGKRIRPAIILLISKLISANNTISIEQKRLAEIAEIIHTASLVHDDVIDNCDTRRGIRSVHTVFNNKIAVLAGDFLFAQSSWYLANLNNPNVVKTISKIITDFAEGEVQQGIRSFNYQASVEEYIEKSFYKTASLLACSCKATAILNKSHIKVQNDFYMYGKHIGLGFQIIDDILDITSKSANLGKPAASDLKNGNFTAPLILALNKKSKLEKMINQEFQFNQTLNEAINIIKKTNSIQKAKDMAEENIQLAIQILKKKYSNKNNKELLLNTYYLLNRVY</sequence>
<keyword evidence="8" id="KW-0934">Plastid</keyword>
<dbReference type="PROSITE" id="PS00444">
    <property type="entry name" value="POLYPRENYL_SYNTHASE_2"/>
    <property type="match status" value="1"/>
</dbReference>
<evidence type="ECO:0000256" key="2">
    <source>
        <dbReference type="ARBA" id="ARBA00006706"/>
    </source>
</evidence>
<comment type="cofactor">
    <cofactor evidence="1">
        <name>Mg(2+)</name>
        <dbReference type="ChEBI" id="CHEBI:18420"/>
    </cofactor>
</comment>
<dbReference type="Pfam" id="PF00348">
    <property type="entry name" value="polyprenyl_synt"/>
    <property type="match status" value="1"/>
</dbReference>
<dbReference type="GO" id="GO:0004659">
    <property type="term" value="F:prenyltransferase activity"/>
    <property type="evidence" value="ECO:0007669"/>
    <property type="project" value="InterPro"/>
</dbReference>
<gene>
    <name evidence="8" type="primary">preA</name>
</gene>
<dbReference type="CDD" id="cd00685">
    <property type="entry name" value="Trans_IPPS_HT"/>
    <property type="match status" value="1"/>
</dbReference>
<dbReference type="Gene3D" id="1.10.600.10">
    <property type="entry name" value="Farnesyl Diphosphate Synthase"/>
    <property type="match status" value="1"/>
</dbReference>
<dbReference type="GeneID" id="33353542"/>
<evidence type="ECO:0000256" key="4">
    <source>
        <dbReference type="ARBA" id="ARBA00022723"/>
    </source>
</evidence>
<dbReference type="InterPro" id="IPR008949">
    <property type="entry name" value="Isoprenoid_synthase_dom_sf"/>
</dbReference>
<keyword evidence="4" id="KW-0479">Metal-binding</keyword>
<evidence type="ECO:0000256" key="6">
    <source>
        <dbReference type="ARBA" id="ARBA00023229"/>
    </source>
</evidence>
<keyword evidence="3 7" id="KW-0808">Transferase</keyword>
<dbReference type="PANTHER" id="PTHR12001:SF69">
    <property type="entry name" value="ALL TRANS-POLYPRENYL-DIPHOSPHATE SYNTHASE PDSS1"/>
    <property type="match status" value="1"/>
</dbReference>
<proteinExistence type="inferred from homology"/>
<dbReference type="SFLD" id="SFLDS00005">
    <property type="entry name" value="Isoprenoid_Synthase_Type_I"/>
    <property type="match status" value="1"/>
</dbReference>
<dbReference type="SUPFAM" id="SSF48576">
    <property type="entry name" value="Terpenoid synthases"/>
    <property type="match status" value="1"/>
</dbReference>
<dbReference type="AlphaFoldDB" id="A0A1Z1M2X0"/>
<accession>A0A1Z1M2X0</accession>
<geneLocation type="chloroplast" evidence="8"/>
<dbReference type="GO" id="GO:0008299">
    <property type="term" value="P:isoprenoid biosynthetic process"/>
    <property type="evidence" value="ECO:0007669"/>
    <property type="project" value="UniProtKB-KW"/>
</dbReference>
<dbReference type="GO" id="GO:1901663">
    <property type="term" value="P:quinone biosynthetic process"/>
    <property type="evidence" value="ECO:0007669"/>
    <property type="project" value="UniProtKB-ARBA"/>
</dbReference>
<reference evidence="8" key="1">
    <citation type="journal article" date="2017" name="J. Phycol.">
        <title>Analysis of chloroplast genomes and a supermatrix inform reclassification of the Rhodomelaceae (Rhodophyta).</title>
        <authorList>
            <person name="Diaz-Tapia P."/>
            <person name="Maggs C.A."/>
            <person name="West J.A."/>
            <person name="Verbruggen H."/>
        </authorList>
    </citation>
    <scope>NUCLEOTIDE SEQUENCE</scope>
    <source>
        <strain evidence="8">JH1427</strain>
    </source>
</reference>
<evidence type="ECO:0000256" key="7">
    <source>
        <dbReference type="RuleBase" id="RU004466"/>
    </source>
</evidence>
<evidence type="ECO:0000256" key="3">
    <source>
        <dbReference type="ARBA" id="ARBA00022679"/>
    </source>
</evidence>
<keyword evidence="5" id="KW-0460">Magnesium</keyword>
<dbReference type="NCBIfam" id="TIGR02749">
    <property type="entry name" value="prenyl_cyano"/>
    <property type="match status" value="1"/>
</dbReference>
<keyword evidence="8" id="KW-0150">Chloroplast</keyword>
<organism evidence="8">
    <name type="scientific">Periphykon beckeri</name>
    <dbReference type="NCBI Taxonomy" id="2006982"/>
    <lineage>
        <taxon>Eukaryota</taxon>
        <taxon>Rhodophyta</taxon>
        <taxon>Florideophyceae</taxon>
        <taxon>Rhodymeniophycidae</taxon>
        <taxon>Ceramiales</taxon>
        <taxon>Rhodomelaceae</taxon>
        <taxon>Periphykon</taxon>
    </lineage>
</organism>
<keyword evidence="6" id="KW-0414">Isoprene biosynthesis</keyword>
<dbReference type="InterPro" id="IPR000092">
    <property type="entry name" value="Polyprenyl_synt"/>
</dbReference>
<evidence type="ECO:0000256" key="5">
    <source>
        <dbReference type="ARBA" id="ARBA00022842"/>
    </source>
</evidence>
<dbReference type="EMBL" id="MF101413">
    <property type="protein sequence ID" value="ARW60418.1"/>
    <property type="molecule type" value="Genomic_DNA"/>
</dbReference>
<dbReference type="InterPro" id="IPR033749">
    <property type="entry name" value="Polyprenyl_synt_CS"/>
</dbReference>
<dbReference type="PANTHER" id="PTHR12001">
    <property type="entry name" value="GERANYLGERANYL PYROPHOSPHATE SYNTHASE"/>
    <property type="match status" value="1"/>
</dbReference>
<dbReference type="GO" id="GO:0046872">
    <property type="term" value="F:metal ion binding"/>
    <property type="evidence" value="ECO:0007669"/>
    <property type="project" value="UniProtKB-KW"/>
</dbReference>
<comment type="similarity">
    <text evidence="2 7">Belongs to the FPP/GGPP synthase family.</text>
</comment>